<proteinExistence type="inferred from homology"/>
<feature type="domain" description="DNA/RNA non-specific endonuclease/pyrophosphatase/phosphodiesterase" evidence="4">
    <location>
        <begin position="81"/>
        <end position="262"/>
    </location>
</feature>
<evidence type="ECO:0000313" key="6">
    <source>
        <dbReference type="Proteomes" id="UP001634394"/>
    </source>
</evidence>
<dbReference type="InterPro" id="IPR001604">
    <property type="entry name" value="Endo_G_ENPP1-like_dom"/>
</dbReference>
<feature type="domain" description="ENPP1-3/EXOG-like endonuclease/phosphodiesterase" evidence="3">
    <location>
        <begin position="82"/>
        <end position="268"/>
    </location>
</feature>
<dbReference type="InterPro" id="IPR040255">
    <property type="entry name" value="Non-specific_endonuclease"/>
</dbReference>
<gene>
    <name evidence="5" type="ORF">ACJMK2_039811</name>
</gene>
<evidence type="ECO:0000313" key="5">
    <source>
        <dbReference type="EMBL" id="KAL3871839.1"/>
    </source>
</evidence>
<dbReference type="SMART" id="SM00477">
    <property type="entry name" value="NUC"/>
    <property type="match status" value="1"/>
</dbReference>
<reference evidence="5 6" key="1">
    <citation type="submission" date="2024-11" db="EMBL/GenBank/DDBJ databases">
        <title>Chromosome-level genome assembly of the freshwater bivalve Anodonta woodiana.</title>
        <authorList>
            <person name="Chen X."/>
        </authorList>
    </citation>
    <scope>NUCLEOTIDE SEQUENCE [LARGE SCALE GENOMIC DNA]</scope>
    <source>
        <strain evidence="5">MN2024</strain>
        <tissue evidence="5">Gills</tissue>
    </source>
</reference>
<dbReference type="PANTHER" id="PTHR13966:SF5">
    <property type="entry name" value="ENDONUCLEASE G, MITOCHONDRIAL"/>
    <property type="match status" value="1"/>
</dbReference>
<dbReference type="InterPro" id="IPR044925">
    <property type="entry name" value="His-Me_finger_sf"/>
</dbReference>
<evidence type="ECO:0000256" key="2">
    <source>
        <dbReference type="PIRSR" id="PIRSR640255-1"/>
    </source>
</evidence>
<accession>A0ABD3WD51</accession>
<dbReference type="SUPFAM" id="SSF54060">
    <property type="entry name" value="His-Me finger endonucleases"/>
    <property type="match status" value="1"/>
</dbReference>
<dbReference type="PANTHER" id="PTHR13966">
    <property type="entry name" value="ENDONUCLEASE RELATED"/>
    <property type="match status" value="1"/>
</dbReference>
<organism evidence="5 6">
    <name type="scientific">Sinanodonta woodiana</name>
    <name type="common">Chinese pond mussel</name>
    <name type="synonym">Anodonta woodiana</name>
    <dbReference type="NCBI Taxonomy" id="1069815"/>
    <lineage>
        <taxon>Eukaryota</taxon>
        <taxon>Metazoa</taxon>
        <taxon>Spiralia</taxon>
        <taxon>Lophotrochozoa</taxon>
        <taxon>Mollusca</taxon>
        <taxon>Bivalvia</taxon>
        <taxon>Autobranchia</taxon>
        <taxon>Heteroconchia</taxon>
        <taxon>Palaeoheterodonta</taxon>
        <taxon>Unionida</taxon>
        <taxon>Unionoidea</taxon>
        <taxon>Unionidae</taxon>
        <taxon>Unioninae</taxon>
        <taxon>Sinanodonta</taxon>
    </lineage>
</organism>
<evidence type="ECO:0000259" key="4">
    <source>
        <dbReference type="SMART" id="SM00892"/>
    </source>
</evidence>
<dbReference type="SMART" id="SM00892">
    <property type="entry name" value="Endonuclease_NS"/>
    <property type="match status" value="1"/>
</dbReference>
<keyword evidence="6" id="KW-1185">Reference proteome</keyword>
<name>A0ABD3WD51_SINWO</name>
<evidence type="ECO:0008006" key="7">
    <source>
        <dbReference type="Google" id="ProtNLM"/>
    </source>
</evidence>
<dbReference type="InterPro" id="IPR020821">
    <property type="entry name" value="ENPP1-3/EXOG-like_nuc-like"/>
</dbReference>
<dbReference type="Pfam" id="PF01223">
    <property type="entry name" value="Endonuclease_NS"/>
    <property type="match status" value="1"/>
</dbReference>
<dbReference type="InterPro" id="IPR044929">
    <property type="entry name" value="DNA/RNA_non-sp_Endonuclease_sf"/>
</dbReference>
<feature type="active site" description="Proton acceptor" evidence="2">
    <location>
        <position position="146"/>
    </location>
</feature>
<dbReference type="AlphaFoldDB" id="A0ABD3WD51"/>
<evidence type="ECO:0000259" key="3">
    <source>
        <dbReference type="SMART" id="SM00477"/>
    </source>
</evidence>
<dbReference type="Proteomes" id="UP001634394">
    <property type="component" value="Unassembled WGS sequence"/>
</dbReference>
<dbReference type="EMBL" id="JBJQND010000007">
    <property type="protein sequence ID" value="KAL3871839.1"/>
    <property type="molecule type" value="Genomic_DNA"/>
</dbReference>
<sequence>MFQNKILPVVSLGVGVVIGVKYREWINLSRKHYDYLPTVSAATSSTNKPSLTDTAVALTMSPSKRSAEIMKYGYPGSDVRTYDNFVLSYDRRNRNAHWVFEHLTPDLLNIKDTDRNKSTFLEDSAIHYLFRSTNDDYKGSGYDRGHLAAARNHRHSQRALDQTFFLTNVAPQSGVFSTCPRRKGKTDHSAIAVRLEFFLRVQGEKERQIIQYCCQAGVFSTCPRRKGKTDHSAIAVRLEFFLRVQGEKERQIIQYCCQAGVFSTCPRRKGKTDHSGFFYVSKEKGILIV</sequence>
<protein>
    <recommendedName>
        <fullName evidence="7">Endonuclease</fullName>
    </recommendedName>
</protein>
<comment type="caution">
    <text evidence="5">The sequence shown here is derived from an EMBL/GenBank/DDBJ whole genome shotgun (WGS) entry which is preliminary data.</text>
</comment>
<comment type="similarity">
    <text evidence="1">Belongs to the DNA/RNA non-specific endonuclease family.</text>
</comment>
<evidence type="ECO:0000256" key="1">
    <source>
        <dbReference type="ARBA" id="ARBA00010052"/>
    </source>
</evidence>
<dbReference type="Gene3D" id="3.40.570.10">
    <property type="entry name" value="Extracellular Endonuclease, subunit A"/>
    <property type="match status" value="1"/>
</dbReference>